<comment type="caution">
    <text evidence="3">The sequence shown here is derived from an EMBL/GenBank/DDBJ whole genome shotgun (WGS) entry which is preliminary data.</text>
</comment>
<dbReference type="Pfam" id="PF13508">
    <property type="entry name" value="Acetyltransf_7"/>
    <property type="match status" value="1"/>
</dbReference>
<dbReference type="CDD" id="cd04301">
    <property type="entry name" value="NAT_SF"/>
    <property type="match status" value="1"/>
</dbReference>
<protein>
    <recommendedName>
        <fullName evidence="2">N-acetyltransferase domain-containing protein</fullName>
    </recommendedName>
</protein>
<dbReference type="UniPathway" id="UPA00113">
    <property type="reaction ID" value="UER00529"/>
</dbReference>
<dbReference type="SUPFAM" id="SSF55729">
    <property type="entry name" value="Acyl-CoA N-acyltransferases (Nat)"/>
    <property type="match status" value="1"/>
</dbReference>
<dbReference type="Proteomes" id="UP000664521">
    <property type="component" value="Unassembled WGS sequence"/>
</dbReference>
<dbReference type="AlphaFoldDB" id="A0A8H3ILP4"/>
<evidence type="ECO:0000313" key="3">
    <source>
        <dbReference type="EMBL" id="CAF9923573.1"/>
    </source>
</evidence>
<dbReference type="PANTHER" id="PTHR43233:SF1">
    <property type="entry name" value="FAMILY N-ACETYLTRANSFERASE, PUTATIVE (AFU_ORTHOLOGUE AFUA_6G03350)-RELATED"/>
    <property type="match status" value="1"/>
</dbReference>
<dbReference type="Gene3D" id="3.40.630.30">
    <property type="match status" value="1"/>
</dbReference>
<evidence type="ECO:0000256" key="1">
    <source>
        <dbReference type="SAM" id="MobiDB-lite"/>
    </source>
</evidence>
<dbReference type="PANTHER" id="PTHR43233">
    <property type="entry name" value="FAMILY N-ACETYLTRANSFERASE, PUTATIVE (AFU_ORTHOLOGUE AFUA_6G03350)-RELATED"/>
    <property type="match status" value="1"/>
</dbReference>
<dbReference type="InterPro" id="IPR000182">
    <property type="entry name" value="GNAT_dom"/>
</dbReference>
<feature type="domain" description="N-acetyltransferase" evidence="2">
    <location>
        <begin position="31"/>
        <end position="162"/>
    </location>
</feature>
<accession>A0A8H3ILP4</accession>
<dbReference type="GO" id="GO:0016747">
    <property type="term" value="F:acyltransferase activity, transferring groups other than amino-acyl groups"/>
    <property type="evidence" value="ECO:0007669"/>
    <property type="project" value="InterPro"/>
</dbReference>
<reference evidence="3" key="1">
    <citation type="submission" date="2021-03" db="EMBL/GenBank/DDBJ databases">
        <authorList>
            <person name="Tagirdzhanova G."/>
        </authorList>
    </citation>
    <scope>NUCLEOTIDE SEQUENCE</scope>
</reference>
<dbReference type="InterPro" id="IPR053144">
    <property type="entry name" value="Acetyltransferase_Butenolide"/>
</dbReference>
<gene>
    <name evidence="3" type="ORF">HETSPECPRED_005370</name>
</gene>
<evidence type="ECO:0000313" key="4">
    <source>
        <dbReference type="Proteomes" id="UP000664521"/>
    </source>
</evidence>
<keyword evidence="4" id="KW-1185">Reference proteome</keyword>
<name>A0A8H3ILP4_9LECA</name>
<feature type="region of interest" description="Disordered" evidence="1">
    <location>
        <begin position="57"/>
        <end position="77"/>
    </location>
</feature>
<proteinExistence type="predicted"/>
<dbReference type="GO" id="GO:0006048">
    <property type="term" value="P:UDP-N-acetylglucosamine biosynthetic process"/>
    <property type="evidence" value="ECO:0007669"/>
    <property type="project" value="UniProtKB-UniPathway"/>
</dbReference>
<dbReference type="InterPro" id="IPR016181">
    <property type="entry name" value="Acyl_CoA_acyltransferase"/>
</dbReference>
<evidence type="ECO:0000259" key="2">
    <source>
        <dbReference type="PROSITE" id="PS51186"/>
    </source>
</evidence>
<organism evidence="3 4">
    <name type="scientific">Heterodermia speciosa</name>
    <dbReference type="NCBI Taxonomy" id="116794"/>
    <lineage>
        <taxon>Eukaryota</taxon>
        <taxon>Fungi</taxon>
        <taxon>Dikarya</taxon>
        <taxon>Ascomycota</taxon>
        <taxon>Pezizomycotina</taxon>
        <taxon>Lecanoromycetes</taxon>
        <taxon>OSLEUM clade</taxon>
        <taxon>Lecanoromycetidae</taxon>
        <taxon>Caliciales</taxon>
        <taxon>Physciaceae</taxon>
        <taxon>Heterodermia</taxon>
    </lineage>
</organism>
<dbReference type="PROSITE" id="PS51186">
    <property type="entry name" value="GNAT"/>
    <property type="match status" value="1"/>
</dbReference>
<sequence>MSLPPSYSLSSVSPSPEAYNALRLACGLDPFTLAAATLGLPNSLFTIVLLYHLPESSHSDTNDPPASESTPRKTSESEIIGMGRVTGDGGCFYQVTDICVLPSHRGKGLAKVIMAEIEKWLKGNVPETGLVALLADGEAYRLYEQFGFRLSAPASLGMSRVF</sequence>
<dbReference type="EMBL" id="CAJPDS010000033">
    <property type="protein sequence ID" value="CAF9923573.1"/>
    <property type="molecule type" value="Genomic_DNA"/>
</dbReference>
<dbReference type="OrthoDB" id="2744543at2759"/>